<comment type="pathway">
    <text evidence="1">Lipid metabolism.</text>
</comment>
<keyword evidence="2" id="KW-0444">Lipid biosynthesis</keyword>
<organism evidence="7 8">
    <name type="scientific">Engelhardtia mirabilis</name>
    <dbReference type="NCBI Taxonomy" id="2528011"/>
    <lineage>
        <taxon>Bacteria</taxon>
        <taxon>Pseudomonadati</taxon>
        <taxon>Planctomycetota</taxon>
        <taxon>Planctomycetia</taxon>
        <taxon>Planctomycetia incertae sedis</taxon>
        <taxon>Engelhardtia</taxon>
    </lineage>
</organism>
<evidence type="ECO:0000313" key="7">
    <source>
        <dbReference type="EMBL" id="QDU65585.1"/>
    </source>
</evidence>
<sequence length="279" mass="30744">MMATPIRSDDATATPNAVPGPEHGLRRPPAVEFELVERYYSVRVARTVEEVLEAQRVRYEVFNVELGEGLSTSSSSMLDADVYDEHCDHLLLVEKTSGAIVGTYRLQTAAMARAGSGFYCAGEFDLSGIGEERLEDSVELGRACILREHRMGHALFTLWRGVARYAQATGKHHFFGCCSLTGTDPRLGLIAARWLEGRGKLHPDVRVEPVEGHGCFGEPATEAEVAAFEPPNLFGAYLRYGVLACGPPAVDHEFGTIDFLVLLDTRTVEPRFRRLIFEG</sequence>
<evidence type="ECO:0000313" key="8">
    <source>
        <dbReference type="Proteomes" id="UP000316921"/>
    </source>
</evidence>
<dbReference type="RefSeq" id="WP_145062348.1">
    <property type="nucleotide sequence ID" value="NZ_CP036287.1"/>
</dbReference>
<gene>
    <name evidence="7" type="ORF">Pla133_06500</name>
</gene>
<dbReference type="InterPro" id="IPR052351">
    <property type="entry name" value="Ornithine_N-alpha-AT"/>
</dbReference>
<dbReference type="Gene3D" id="3.40.630.30">
    <property type="match status" value="1"/>
</dbReference>
<keyword evidence="5" id="KW-0012">Acyltransferase</keyword>
<keyword evidence="8" id="KW-1185">Reference proteome</keyword>
<accession>A0A518BF28</accession>
<evidence type="ECO:0000256" key="6">
    <source>
        <dbReference type="SAM" id="MobiDB-lite"/>
    </source>
</evidence>
<dbReference type="GO" id="GO:0016746">
    <property type="term" value="F:acyltransferase activity"/>
    <property type="evidence" value="ECO:0007669"/>
    <property type="project" value="UniProtKB-KW"/>
</dbReference>
<evidence type="ECO:0000256" key="2">
    <source>
        <dbReference type="ARBA" id="ARBA00022516"/>
    </source>
</evidence>
<reference evidence="7 8" key="1">
    <citation type="submission" date="2019-02" db="EMBL/GenBank/DDBJ databases">
        <title>Deep-cultivation of Planctomycetes and their phenomic and genomic characterization uncovers novel biology.</title>
        <authorList>
            <person name="Wiegand S."/>
            <person name="Jogler M."/>
            <person name="Boedeker C."/>
            <person name="Pinto D."/>
            <person name="Vollmers J."/>
            <person name="Rivas-Marin E."/>
            <person name="Kohn T."/>
            <person name="Peeters S.H."/>
            <person name="Heuer A."/>
            <person name="Rast P."/>
            <person name="Oberbeckmann S."/>
            <person name="Bunk B."/>
            <person name="Jeske O."/>
            <person name="Meyerdierks A."/>
            <person name="Storesund J.E."/>
            <person name="Kallscheuer N."/>
            <person name="Luecker S."/>
            <person name="Lage O.M."/>
            <person name="Pohl T."/>
            <person name="Merkel B.J."/>
            <person name="Hornburger P."/>
            <person name="Mueller R.-W."/>
            <person name="Bruemmer F."/>
            <person name="Labrenz M."/>
            <person name="Spormann A.M."/>
            <person name="Op den Camp H."/>
            <person name="Overmann J."/>
            <person name="Amann R."/>
            <person name="Jetten M.S.M."/>
            <person name="Mascher T."/>
            <person name="Medema M.H."/>
            <person name="Devos D.P."/>
            <person name="Kaster A.-K."/>
            <person name="Ovreas L."/>
            <person name="Rohde M."/>
            <person name="Galperin M.Y."/>
            <person name="Jogler C."/>
        </authorList>
    </citation>
    <scope>NUCLEOTIDE SEQUENCE [LARGE SCALE GENOMIC DNA]</scope>
    <source>
        <strain evidence="7 8">Pla133</strain>
    </source>
</reference>
<evidence type="ECO:0008006" key="9">
    <source>
        <dbReference type="Google" id="ProtNLM"/>
    </source>
</evidence>
<dbReference type="PANTHER" id="PTHR37323:SF1">
    <property type="entry name" value="L-ORNITHINE N(ALPHA)-ACYLTRANSFERASE"/>
    <property type="match status" value="1"/>
</dbReference>
<dbReference type="Pfam" id="PF13444">
    <property type="entry name" value="Acetyltransf_5"/>
    <property type="match status" value="1"/>
</dbReference>
<dbReference type="Proteomes" id="UP000316921">
    <property type="component" value="Chromosome"/>
</dbReference>
<dbReference type="KEGG" id="pbap:Pla133_06500"/>
<dbReference type="InterPro" id="IPR016181">
    <property type="entry name" value="Acyl_CoA_acyltransferase"/>
</dbReference>
<dbReference type="EMBL" id="CP036287">
    <property type="protein sequence ID" value="QDU65585.1"/>
    <property type="molecule type" value="Genomic_DNA"/>
</dbReference>
<dbReference type="PANTHER" id="PTHR37323">
    <property type="entry name" value="GCN5-RELATED N-ACETYLTRANSFERASE"/>
    <property type="match status" value="1"/>
</dbReference>
<dbReference type="GO" id="GO:0006629">
    <property type="term" value="P:lipid metabolic process"/>
    <property type="evidence" value="ECO:0007669"/>
    <property type="project" value="UniProtKB-KW"/>
</dbReference>
<name>A0A518BF28_9BACT</name>
<evidence type="ECO:0000256" key="4">
    <source>
        <dbReference type="ARBA" id="ARBA00023098"/>
    </source>
</evidence>
<evidence type="ECO:0000256" key="3">
    <source>
        <dbReference type="ARBA" id="ARBA00022679"/>
    </source>
</evidence>
<protein>
    <recommendedName>
        <fullName evidence="9">Hemolysin</fullName>
    </recommendedName>
</protein>
<proteinExistence type="predicted"/>
<evidence type="ECO:0000256" key="5">
    <source>
        <dbReference type="ARBA" id="ARBA00023315"/>
    </source>
</evidence>
<dbReference type="SUPFAM" id="SSF55729">
    <property type="entry name" value="Acyl-CoA N-acyltransferases (Nat)"/>
    <property type="match status" value="1"/>
</dbReference>
<dbReference type="AlphaFoldDB" id="A0A518BF28"/>
<feature type="region of interest" description="Disordered" evidence="6">
    <location>
        <begin position="1"/>
        <end position="26"/>
    </location>
</feature>
<keyword evidence="3" id="KW-0808">Transferase</keyword>
<keyword evidence="4" id="KW-0443">Lipid metabolism</keyword>
<evidence type="ECO:0000256" key="1">
    <source>
        <dbReference type="ARBA" id="ARBA00005189"/>
    </source>
</evidence>